<protein>
    <recommendedName>
        <fullName evidence="2">C-type lectin domain-containing protein</fullName>
    </recommendedName>
</protein>
<proteinExistence type="predicted"/>
<gene>
    <name evidence="3" type="ORF">QR680_008332</name>
</gene>
<name>A0AA39M7V0_9BILA</name>
<dbReference type="SUPFAM" id="SSF56436">
    <property type="entry name" value="C-type lectin-like"/>
    <property type="match status" value="1"/>
</dbReference>
<reference evidence="3" key="1">
    <citation type="submission" date="2023-06" db="EMBL/GenBank/DDBJ databases">
        <title>Genomic analysis of the entomopathogenic nematode Steinernema hermaphroditum.</title>
        <authorList>
            <person name="Schwarz E.M."/>
            <person name="Heppert J.K."/>
            <person name="Baniya A."/>
            <person name="Schwartz H.T."/>
            <person name="Tan C.-H."/>
            <person name="Antoshechkin I."/>
            <person name="Sternberg P.W."/>
            <person name="Goodrich-Blair H."/>
            <person name="Dillman A.R."/>
        </authorList>
    </citation>
    <scope>NUCLEOTIDE SEQUENCE</scope>
    <source>
        <strain evidence="3">PS9179</strain>
        <tissue evidence="3">Whole animal</tissue>
    </source>
</reference>
<evidence type="ECO:0000313" key="3">
    <source>
        <dbReference type="EMBL" id="KAK0423785.1"/>
    </source>
</evidence>
<dbReference type="EMBL" id="JAUCMV010000001">
    <property type="protein sequence ID" value="KAK0423785.1"/>
    <property type="molecule type" value="Genomic_DNA"/>
</dbReference>
<dbReference type="InterPro" id="IPR001304">
    <property type="entry name" value="C-type_lectin-like"/>
</dbReference>
<evidence type="ECO:0000256" key="1">
    <source>
        <dbReference type="SAM" id="Phobius"/>
    </source>
</evidence>
<dbReference type="Pfam" id="PF00059">
    <property type="entry name" value="Lectin_C"/>
    <property type="match status" value="1"/>
</dbReference>
<dbReference type="InterPro" id="IPR016187">
    <property type="entry name" value="CTDL_fold"/>
</dbReference>
<comment type="caution">
    <text evidence="3">The sequence shown here is derived from an EMBL/GenBank/DDBJ whole genome shotgun (WGS) entry which is preliminary data.</text>
</comment>
<keyword evidence="4" id="KW-1185">Reference proteome</keyword>
<dbReference type="InterPro" id="IPR050111">
    <property type="entry name" value="C-type_lectin/snaclec_domain"/>
</dbReference>
<keyword evidence="1" id="KW-0812">Transmembrane</keyword>
<feature type="domain" description="C-type lectin" evidence="2">
    <location>
        <begin position="109"/>
        <end position="221"/>
    </location>
</feature>
<feature type="transmembrane region" description="Helical" evidence="1">
    <location>
        <begin position="28"/>
        <end position="52"/>
    </location>
</feature>
<organism evidence="3 4">
    <name type="scientific">Steinernema hermaphroditum</name>
    <dbReference type="NCBI Taxonomy" id="289476"/>
    <lineage>
        <taxon>Eukaryota</taxon>
        <taxon>Metazoa</taxon>
        <taxon>Ecdysozoa</taxon>
        <taxon>Nematoda</taxon>
        <taxon>Chromadorea</taxon>
        <taxon>Rhabditida</taxon>
        <taxon>Tylenchina</taxon>
        <taxon>Panagrolaimomorpha</taxon>
        <taxon>Strongyloidoidea</taxon>
        <taxon>Steinernematidae</taxon>
        <taxon>Steinernema</taxon>
    </lineage>
</organism>
<evidence type="ECO:0000259" key="2">
    <source>
        <dbReference type="PROSITE" id="PS50041"/>
    </source>
</evidence>
<keyword evidence="1" id="KW-1133">Transmembrane helix</keyword>
<keyword evidence="1" id="KW-0472">Membrane</keyword>
<evidence type="ECO:0000313" key="4">
    <source>
        <dbReference type="Proteomes" id="UP001175271"/>
    </source>
</evidence>
<dbReference type="PROSITE" id="PS50041">
    <property type="entry name" value="C_TYPE_LECTIN_2"/>
    <property type="match status" value="1"/>
</dbReference>
<sequence>MPMENNPSSVVYVVKEKKKSKSKHFHKFFWPCMLFTIKLILVLIGFFGYWFYRSPPSPMMTPIPTTTSASGMICYALLYRSVIDVASNSVKVHLPPGQLCPNEWSYFNFTNQCYKYYQQKWSFKGAEQFCASKGAHLVSIHSREENDFVVGISEIEGFGPNRSAIWIGGHSAKKDEVFVWTDDSPMDFTWFVPNPVMHENCLELYDCGGWMVYCWESTHCDNYFRTGYVCKMNANSN</sequence>
<accession>A0AA39M7V0</accession>
<dbReference type="InterPro" id="IPR016186">
    <property type="entry name" value="C-type_lectin-like/link_sf"/>
</dbReference>
<dbReference type="Gene3D" id="3.10.100.10">
    <property type="entry name" value="Mannose-Binding Protein A, subunit A"/>
    <property type="match status" value="1"/>
</dbReference>
<dbReference type="AlphaFoldDB" id="A0AA39M7V0"/>
<dbReference type="SMART" id="SM00034">
    <property type="entry name" value="CLECT"/>
    <property type="match status" value="1"/>
</dbReference>
<dbReference type="PANTHER" id="PTHR22803">
    <property type="entry name" value="MANNOSE, PHOSPHOLIPASE, LECTIN RECEPTOR RELATED"/>
    <property type="match status" value="1"/>
</dbReference>
<dbReference type="CDD" id="cd00037">
    <property type="entry name" value="CLECT"/>
    <property type="match status" value="1"/>
</dbReference>
<dbReference type="Proteomes" id="UP001175271">
    <property type="component" value="Unassembled WGS sequence"/>
</dbReference>